<dbReference type="AlphaFoldDB" id="A0A6A6IW32"/>
<dbReference type="OrthoDB" id="3674086at2759"/>
<feature type="region of interest" description="Disordered" evidence="1">
    <location>
        <begin position="227"/>
        <end position="250"/>
    </location>
</feature>
<protein>
    <submittedName>
        <fullName evidence="2">Uncharacterized protein</fullName>
    </submittedName>
</protein>
<evidence type="ECO:0000256" key="1">
    <source>
        <dbReference type="SAM" id="MobiDB-lite"/>
    </source>
</evidence>
<evidence type="ECO:0000313" key="3">
    <source>
        <dbReference type="Proteomes" id="UP000800094"/>
    </source>
</evidence>
<evidence type="ECO:0000313" key="2">
    <source>
        <dbReference type="EMBL" id="KAF2254142.1"/>
    </source>
</evidence>
<sequence>MKHFQFLLKETETDLFHTLRSIEEKGAPPTGDEVYKPGQTLDLLVFAGDRDLGRHFVDGNNLILEFAKIGAEIRDTILRGDSDKEATHDVNGDSADERDSVLDADCNGLDDEPISWKDVREEVIPSYVRGVTFAIAEADITPSRRRELEERFPGVVISSTPVPAEVGKPKGIKSATFELDRTDPALETSISNQFPWVTIRSDPVGNTSSSESLVSAAATEAYVQSSDTVSSHAEGSPLAADLAPKSSGPVVWRESVNTSNEATITSPGPMTIKPRTILREDPNVRFE</sequence>
<keyword evidence="3" id="KW-1185">Reference proteome</keyword>
<feature type="compositionally biased region" description="Basic and acidic residues" evidence="1">
    <location>
        <begin position="83"/>
        <end position="101"/>
    </location>
</feature>
<dbReference type="EMBL" id="ML987190">
    <property type="protein sequence ID" value="KAF2254142.1"/>
    <property type="molecule type" value="Genomic_DNA"/>
</dbReference>
<name>A0A6A6IW32_9PLEO</name>
<gene>
    <name evidence="2" type="ORF">BU26DRAFT_599963</name>
</gene>
<accession>A0A6A6IW32</accession>
<reference evidence="2" key="1">
    <citation type="journal article" date="2020" name="Stud. Mycol.">
        <title>101 Dothideomycetes genomes: a test case for predicting lifestyles and emergence of pathogens.</title>
        <authorList>
            <person name="Haridas S."/>
            <person name="Albert R."/>
            <person name="Binder M."/>
            <person name="Bloem J."/>
            <person name="Labutti K."/>
            <person name="Salamov A."/>
            <person name="Andreopoulos B."/>
            <person name="Baker S."/>
            <person name="Barry K."/>
            <person name="Bills G."/>
            <person name="Bluhm B."/>
            <person name="Cannon C."/>
            <person name="Castanera R."/>
            <person name="Culley D."/>
            <person name="Daum C."/>
            <person name="Ezra D."/>
            <person name="Gonzalez J."/>
            <person name="Henrissat B."/>
            <person name="Kuo A."/>
            <person name="Liang C."/>
            <person name="Lipzen A."/>
            <person name="Lutzoni F."/>
            <person name="Magnuson J."/>
            <person name="Mondo S."/>
            <person name="Nolan M."/>
            <person name="Ohm R."/>
            <person name="Pangilinan J."/>
            <person name="Park H.-J."/>
            <person name="Ramirez L."/>
            <person name="Alfaro M."/>
            <person name="Sun H."/>
            <person name="Tritt A."/>
            <person name="Yoshinaga Y."/>
            <person name="Zwiers L.-H."/>
            <person name="Turgeon B."/>
            <person name="Goodwin S."/>
            <person name="Spatafora J."/>
            <person name="Crous P."/>
            <person name="Grigoriev I."/>
        </authorList>
    </citation>
    <scope>NUCLEOTIDE SEQUENCE</scope>
    <source>
        <strain evidence="2">CBS 122368</strain>
    </source>
</reference>
<organism evidence="2 3">
    <name type="scientific">Trematosphaeria pertusa</name>
    <dbReference type="NCBI Taxonomy" id="390896"/>
    <lineage>
        <taxon>Eukaryota</taxon>
        <taxon>Fungi</taxon>
        <taxon>Dikarya</taxon>
        <taxon>Ascomycota</taxon>
        <taxon>Pezizomycotina</taxon>
        <taxon>Dothideomycetes</taxon>
        <taxon>Pleosporomycetidae</taxon>
        <taxon>Pleosporales</taxon>
        <taxon>Massarineae</taxon>
        <taxon>Trematosphaeriaceae</taxon>
        <taxon>Trematosphaeria</taxon>
    </lineage>
</organism>
<feature type="region of interest" description="Disordered" evidence="1">
    <location>
        <begin position="83"/>
        <end position="104"/>
    </location>
</feature>
<dbReference type="RefSeq" id="XP_033689146.1">
    <property type="nucleotide sequence ID" value="XM_033835134.1"/>
</dbReference>
<proteinExistence type="predicted"/>
<dbReference type="GeneID" id="54588464"/>
<dbReference type="Proteomes" id="UP000800094">
    <property type="component" value="Unassembled WGS sequence"/>
</dbReference>